<evidence type="ECO:0000256" key="6">
    <source>
        <dbReference type="ARBA" id="ARBA00038880"/>
    </source>
</evidence>
<dbReference type="FunFam" id="4.10.320.10:FF:000002">
    <property type="entry name" value="Dihydrolipoamide acetyltransferase component of pyruvate dehydrogenase complex"/>
    <property type="match status" value="1"/>
</dbReference>
<evidence type="ECO:0000256" key="7">
    <source>
        <dbReference type="ARBA" id="ARBA00042008"/>
    </source>
</evidence>
<dbReference type="Pfam" id="PF02817">
    <property type="entry name" value="E3_binding"/>
    <property type="match status" value="1"/>
</dbReference>
<evidence type="ECO:0000256" key="3">
    <source>
        <dbReference type="ARBA" id="ARBA00022679"/>
    </source>
</evidence>
<dbReference type="EC" id="2.3.1.168" evidence="6"/>
<feature type="domain" description="Peripheral subunit-binding (PSBD)" evidence="8">
    <location>
        <begin position="46"/>
        <end position="83"/>
    </location>
</feature>
<dbReference type="Gene3D" id="4.10.320.10">
    <property type="entry name" value="E3-binding domain"/>
    <property type="match status" value="1"/>
</dbReference>
<feature type="non-terminal residue" evidence="9">
    <location>
        <position position="117"/>
    </location>
</feature>
<protein>
    <recommendedName>
        <fullName evidence="6">dihydrolipoyllysine-residue (2-methylpropanoyl)transferase</fullName>
        <ecNumber evidence="6">2.3.1.168</ecNumber>
    </recommendedName>
    <alternativeName>
        <fullName evidence="7">Branched-chain alpha-keto acid dehydrogenase complex component E2</fullName>
    </alternativeName>
</protein>
<comment type="similarity">
    <text evidence="2">Belongs to the 2-oxoacid dehydrogenase family.</text>
</comment>
<sequence>MTLFIAEAPAAAAAPAAETAKSETPKIQPPSTAVALDHDILSGKVLATPAVRRIAMENKVDLKKVKGTGRDGRVLKEDVLKFLGQVCADELIAVRKMLKELAEERGVKLSYMPFFIK</sequence>
<keyword evidence="5" id="KW-0012">Acyltransferase</keyword>
<dbReference type="InterPro" id="IPR004167">
    <property type="entry name" value="PSBD"/>
</dbReference>
<keyword evidence="10" id="KW-1185">Reference proteome</keyword>
<reference evidence="9 10" key="1">
    <citation type="submission" date="2018-11" db="EMBL/GenBank/DDBJ databases">
        <authorList>
            <consortium name="Pathogen Informatics"/>
        </authorList>
    </citation>
    <scope>NUCLEOTIDE SEQUENCE [LARGE SCALE GENOMIC DNA]</scope>
</reference>
<name>A0A3P7JSI4_STRVU</name>
<evidence type="ECO:0000256" key="4">
    <source>
        <dbReference type="ARBA" id="ARBA00022823"/>
    </source>
</evidence>
<evidence type="ECO:0000259" key="8">
    <source>
        <dbReference type="PROSITE" id="PS51826"/>
    </source>
</evidence>
<dbReference type="EMBL" id="UYYB01119843">
    <property type="protein sequence ID" value="VDM82869.1"/>
    <property type="molecule type" value="Genomic_DNA"/>
</dbReference>
<organism evidence="9 10">
    <name type="scientific">Strongylus vulgaris</name>
    <name type="common">Blood worm</name>
    <dbReference type="NCBI Taxonomy" id="40348"/>
    <lineage>
        <taxon>Eukaryota</taxon>
        <taxon>Metazoa</taxon>
        <taxon>Ecdysozoa</taxon>
        <taxon>Nematoda</taxon>
        <taxon>Chromadorea</taxon>
        <taxon>Rhabditida</taxon>
        <taxon>Rhabditina</taxon>
        <taxon>Rhabditomorpha</taxon>
        <taxon>Strongyloidea</taxon>
        <taxon>Strongylidae</taxon>
        <taxon>Strongylus</taxon>
    </lineage>
</organism>
<dbReference type="OrthoDB" id="202158at2759"/>
<keyword evidence="3" id="KW-0808">Transferase</keyword>
<gene>
    <name evidence="9" type="ORF">SVUK_LOCUS17867</name>
</gene>
<dbReference type="GO" id="GO:0005739">
    <property type="term" value="C:mitochondrion"/>
    <property type="evidence" value="ECO:0007669"/>
    <property type="project" value="TreeGrafter"/>
</dbReference>
<keyword evidence="4" id="KW-0450">Lipoyl</keyword>
<proteinExistence type="inferred from homology"/>
<evidence type="ECO:0000313" key="9">
    <source>
        <dbReference type="EMBL" id="VDM82869.1"/>
    </source>
</evidence>
<accession>A0A3P7JSI4</accession>
<dbReference type="GO" id="GO:0016407">
    <property type="term" value="F:acetyltransferase activity"/>
    <property type="evidence" value="ECO:0007669"/>
    <property type="project" value="TreeGrafter"/>
</dbReference>
<evidence type="ECO:0000256" key="2">
    <source>
        <dbReference type="ARBA" id="ARBA00007317"/>
    </source>
</evidence>
<dbReference type="PANTHER" id="PTHR43178">
    <property type="entry name" value="DIHYDROLIPOAMIDE ACETYLTRANSFERASE COMPONENT OF PYRUVATE DEHYDROGENASE COMPLEX"/>
    <property type="match status" value="1"/>
</dbReference>
<dbReference type="AlphaFoldDB" id="A0A3P7JSI4"/>
<evidence type="ECO:0000313" key="10">
    <source>
        <dbReference type="Proteomes" id="UP000270094"/>
    </source>
</evidence>
<dbReference type="Proteomes" id="UP000270094">
    <property type="component" value="Unassembled WGS sequence"/>
</dbReference>
<dbReference type="PANTHER" id="PTHR43178:SF5">
    <property type="entry name" value="LIPOAMIDE ACYLTRANSFERASE COMPONENT OF BRANCHED-CHAIN ALPHA-KETO ACID DEHYDROGENASE COMPLEX, MITOCHONDRIAL"/>
    <property type="match status" value="1"/>
</dbReference>
<comment type="cofactor">
    <cofactor evidence="1">
        <name>(R)-lipoate</name>
        <dbReference type="ChEBI" id="CHEBI:83088"/>
    </cofactor>
</comment>
<evidence type="ECO:0000256" key="1">
    <source>
        <dbReference type="ARBA" id="ARBA00001938"/>
    </source>
</evidence>
<dbReference type="InterPro" id="IPR036625">
    <property type="entry name" value="E3-bd_dom_sf"/>
</dbReference>
<evidence type="ECO:0000256" key="5">
    <source>
        <dbReference type="ARBA" id="ARBA00023315"/>
    </source>
</evidence>
<dbReference type="SUPFAM" id="SSF47005">
    <property type="entry name" value="Peripheral subunit-binding domain of 2-oxo acid dehydrogenase complex"/>
    <property type="match status" value="1"/>
</dbReference>
<dbReference type="InterPro" id="IPR050743">
    <property type="entry name" value="2-oxoacid_DH_E2_comp"/>
</dbReference>
<dbReference type="PROSITE" id="PS51826">
    <property type="entry name" value="PSBD"/>
    <property type="match status" value="1"/>
</dbReference>
<dbReference type="GO" id="GO:0031405">
    <property type="term" value="F:lipoic acid binding"/>
    <property type="evidence" value="ECO:0007669"/>
    <property type="project" value="TreeGrafter"/>
</dbReference>
<dbReference type="GO" id="GO:0043754">
    <property type="term" value="F:dihydrolipoamide branched chain acyltransferase activity"/>
    <property type="evidence" value="ECO:0007669"/>
    <property type="project" value="UniProtKB-EC"/>
</dbReference>